<name>A0AAV5SUB5_9BILA</name>
<gene>
    <name evidence="2" type="ORF">PENTCL1PPCAC_9127</name>
</gene>
<keyword evidence="1" id="KW-1133">Transmembrane helix</keyword>
<evidence type="ECO:0000313" key="2">
    <source>
        <dbReference type="EMBL" id="GMS86952.1"/>
    </source>
</evidence>
<feature type="non-terminal residue" evidence="2">
    <location>
        <position position="1"/>
    </location>
</feature>
<feature type="transmembrane region" description="Helical" evidence="1">
    <location>
        <begin position="12"/>
        <end position="34"/>
    </location>
</feature>
<evidence type="ECO:0000256" key="1">
    <source>
        <dbReference type="SAM" id="Phobius"/>
    </source>
</evidence>
<protein>
    <submittedName>
        <fullName evidence="2">Uncharacterized protein</fullName>
    </submittedName>
</protein>
<evidence type="ECO:0000313" key="3">
    <source>
        <dbReference type="Proteomes" id="UP001432027"/>
    </source>
</evidence>
<proteinExistence type="predicted"/>
<accession>A0AAV5SUB5</accession>
<keyword evidence="1" id="KW-0472">Membrane</keyword>
<reference evidence="2" key="1">
    <citation type="submission" date="2023-10" db="EMBL/GenBank/DDBJ databases">
        <title>Genome assembly of Pristionchus species.</title>
        <authorList>
            <person name="Yoshida K."/>
            <person name="Sommer R.J."/>
        </authorList>
    </citation>
    <scope>NUCLEOTIDE SEQUENCE</scope>
    <source>
        <strain evidence="2">RS0144</strain>
    </source>
</reference>
<comment type="caution">
    <text evidence="2">The sequence shown here is derived from an EMBL/GenBank/DDBJ whole genome shotgun (WGS) entry which is preliminary data.</text>
</comment>
<keyword evidence="3" id="KW-1185">Reference proteome</keyword>
<dbReference type="EMBL" id="BTSX01000002">
    <property type="protein sequence ID" value="GMS86952.1"/>
    <property type="molecule type" value="Genomic_DNA"/>
</dbReference>
<sequence length="90" mass="10006">TSLSHFSPIMKFLHILLISLLATIIGAIPIYPYAAYHNPYQLASVDQFASGTILEATGNHYWARHRLLKRDANAERNPAALTTDNAELQS</sequence>
<dbReference type="Proteomes" id="UP001432027">
    <property type="component" value="Unassembled WGS sequence"/>
</dbReference>
<keyword evidence="1" id="KW-0812">Transmembrane</keyword>
<dbReference type="AlphaFoldDB" id="A0AAV5SUB5"/>
<organism evidence="2 3">
    <name type="scientific">Pristionchus entomophagus</name>
    <dbReference type="NCBI Taxonomy" id="358040"/>
    <lineage>
        <taxon>Eukaryota</taxon>
        <taxon>Metazoa</taxon>
        <taxon>Ecdysozoa</taxon>
        <taxon>Nematoda</taxon>
        <taxon>Chromadorea</taxon>
        <taxon>Rhabditida</taxon>
        <taxon>Rhabditina</taxon>
        <taxon>Diplogasteromorpha</taxon>
        <taxon>Diplogasteroidea</taxon>
        <taxon>Neodiplogasteridae</taxon>
        <taxon>Pristionchus</taxon>
    </lineage>
</organism>